<proteinExistence type="predicted"/>
<organism evidence="1 2">
    <name type="scientific">Pantoea ananas</name>
    <name type="common">Erwinia uredovora</name>
    <dbReference type="NCBI Taxonomy" id="553"/>
    <lineage>
        <taxon>Bacteria</taxon>
        <taxon>Pseudomonadati</taxon>
        <taxon>Pseudomonadota</taxon>
        <taxon>Gammaproteobacteria</taxon>
        <taxon>Enterobacterales</taxon>
        <taxon>Erwiniaceae</taxon>
        <taxon>Pantoea</taxon>
    </lineage>
</organism>
<evidence type="ECO:0000313" key="1">
    <source>
        <dbReference type="EMBL" id="MCW0344982.1"/>
    </source>
</evidence>
<comment type="caution">
    <text evidence="1">The sequence shown here is derived from an EMBL/GenBank/DDBJ whole genome shotgun (WGS) entry which is preliminary data.</text>
</comment>
<dbReference type="Proteomes" id="UP001208888">
    <property type="component" value="Unassembled WGS sequence"/>
</dbReference>
<sequence length="190" mass="20914">MISFRDDKTKMPFFDALKTTATIGLLMQQTAALQCPEAVPQKSSAYHYHARFDVATCPDNSGIEESLGFVQELTGLLKKGYSLLANAKKEERAFFINKLDPSKTDLIELQLRGLEGALKNAYKSSGQSDRDQLYPYLVTIAEARSAAASLNDLILQMIKVSDTFVSSINFPGLDALAKHGTEVFASGRFH</sequence>
<dbReference type="AlphaFoldDB" id="A0AAJ1FQV9"/>
<protein>
    <submittedName>
        <fullName evidence="1">Uncharacterized protein</fullName>
    </submittedName>
</protein>
<gene>
    <name evidence="1" type="ORF">NB703_003075</name>
</gene>
<name>A0AAJ1FQV9_PANAN</name>
<evidence type="ECO:0000313" key="2">
    <source>
        <dbReference type="Proteomes" id="UP001208888"/>
    </source>
</evidence>
<dbReference type="EMBL" id="JANFVX010000011">
    <property type="protein sequence ID" value="MCW0344982.1"/>
    <property type="molecule type" value="Genomic_DNA"/>
</dbReference>
<accession>A0AAJ1FQV9</accession>
<dbReference type="RefSeq" id="WP_264272074.1">
    <property type="nucleotide sequence ID" value="NZ_JANFVX010000011.1"/>
</dbReference>
<reference evidence="1" key="1">
    <citation type="submission" date="2022-06" db="EMBL/GenBank/DDBJ databases">
        <title>Dynamics of rice microbiomes reveals core vertical transmitted seed endophytes.</title>
        <authorList>
            <person name="Liao K."/>
            <person name="Zhang X."/>
        </authorList>
    </citation>
    <scope>NUCLEOTIDE SEQUENCE</scope>
    <source>
        <strain evidence="1">JT1-17</strain>
    </source>
</reference>